<evidence type="ECO:0000313" key="4">
    <source>
        <dbReference type="Proteomes" id="UP000031327"/>
    </source>
</evidence>
<comment type="caution">
    <text evidence="3">The sequence shown here is derived from an EMBL/GenBank/DDBJ whole genome shotgun (WGS) entry which is preliminary data.</text>
</comment>
<feature type="domain" description="Peptidase M61 catalytic" evidence="2">
    <location>
        <begin position="129"/>
        <end position="186"/>
    </location>
</feature>
<reference evidence="3 4" key="1">
    <citation type="submission" date="2014-12" db="EMBL/GenBank/DDBJ databases">
        <title>Draft Genome Sequence of Pseudoalteromonas luteoviolacea HI1.</title>
        <authorList>
            <person name="Asahina A.Y."/>
            <person name="Hadfield M.G."/>
        </authorList>
    </citation>
    <scope>NUCLEOTIDE SEQUENCE [LARGE SCALE GENOMIC DNA]</scope>
    <source>
        <strain evidence="3 4">HI1</strain>
    </source>
</reference>
<accession>A0A0C1QHN9</accession>
<feature type="signal peptide" evidence="1">
    <location>
        <begin position="1"/>
        <end position="22"/>
    </location>
</feature>
<evidence type="ECO:0000313" key="3">
    <source>
        <dbReference type="EMBL" id="KID54717.1"/>
    </source>
</evidence>
<keyword evidence="1" id="KW-0732">Signal</keyword>
<sequence>MGQLCRCIIGICLSSFSFTTISADIEVMWQNGRPPERHTVEKVSNWLEYGLAQVTSTLTDLQQPSIPVSIHLNEYANEPVPWGEVVRGDLDGITLHIHKHASLAQLKADWTLYHELAHLYHPLFDYGDSWLGEGLATYLQNVVMLQAGMISKDDFTQRIRAGLTRGEAATETFKGKLSTVSENMWQLGAYQRVYWSGTAFFIESEAQLKAVGSKYNLTALLARYQTCCKKSTMPNTNHAAVKFLAALDNLAKADVFIPLYLTYRVRGDFPNISQRQIRYLSNQYAR</sequence>
<dbReference type="EMBL" id="JWIC01000010">
    <property type="protein sequence ID" value="KID54717.1"/>
    <property type="molecule type" value="Genomic_DNA"/>
</dbReference>
<dbReference type="InterPro" id="IPR027268">
    <property type="entry name" value="Peptidase_M4/M1_CTD_sf"/>
</dbReference>
<dbReference type="Gene3D" id="1.10.390.10">
    <property type="entry name" value="Neutral Protease Domain 2"/>
    <property type="match status" value="1"/>
</dbReference>
<dbReference type="Pfam" id="PF05299">
    <property type="entry name" value="Peptidase_M61"/>
    <property type="match status" value="1"/>
</dbReference>
<dbReference type="Proteomes" id="UP000031327">
    <property type="component" value="Unassembled WGS sequence"/>
</dbReference>
<evidence type="ECO:0000256" key="1">
    <source>
        <dbReference type="SAM" id="SignalP"/>
    </source>
</evidence>
<dbReference type="InterPro" id="IPR007963">
    <property type="entry name" value="Peptidase_M61_catalytic"/>
</dbReference>
<evidence type="ECO:0000259" key="2">
    <source>
        <dbReference type="Pfam" id="PF05299"/>
    </source>
</evidence>
<organism evidence="3 4">
    <name type="scientific">Pseudoalteromonas luteoviolacea</name>
    <dbReference type="NCBI Taxonomy" id="43657"/>
    <lineage>
        <taxon>Bacteria</taxon>
        <taxon>Pseudomonadati</taxon>
        <taxon>Pseudomonadota</taxon>
        <taxon>Gammaproteobacteria</taxon>
        <taxon>Alteromonadales</taxon>
        <taxon>Pseudoalteromonadaceae</taxon>
        <taxon>Pseudoalteromonas</taxon>
    </lineage>
</organism>
<name>A0A0C1QHN9_9GAMM</name>
<gene>
    <name evidence="3" type="ORF">JF50_22765</name>
</gene>
<feature type="chain" id="PRO_5002137441" description="Peptidase M61 catalytic domain-containing protein" evidence="1">
    <location>
        <begin position="23"/>
        <end position="286"/>
    </location>
</feature>
<protein>
    <recommendedName>
        <fullName evidence="2">Peptidase M61 catalytic domain-containing protein</fullName>
    </recommendedName>
</protein>
<proteinExistence type="predicted"/>
<dbReference type="AlphaFoldDB" id="A0A0C1QHN9"/>